<dbReference type="OrthoDB" id="5298161at2"/>
<dbReference type="EMBL" id="MSDO01000011">
    <property type="protein sequence ID" value="OLO04349.1"/>
    <property type="molecule type" value="Genomic_DNA"/>
</dbReference>
<dbReference type="RefSeq" id="WP_075569908.1">
    <property type="nucleotide sequence ID" value="NZ_MSDO01000011.1"/>
</dbReference>
<feature type="signal peptide" evidence="6">
    <location>
        <begin position="1"/>
        <end position="17"/>
    </location>
</feature>
<evidence type="ECO:0000313" key="9">
    <source>
        <dbReference type="Proteomes" id="UP000186878"/>
    </source>
</evidence>
<dbReference type="AlphaFoldDB" id="A0A1Q8SSD1"/>
<evidence type="ECO:0000256" key="6">
    <source>
        <dbReference type="SAM" id="SignalP"/>
    </source>
</evidence>
<dbReference type="Pfam" id="PF05433">
    <property type="entry name" value="Rick_17kDa_Anti"/>
    <property type="match status" value="1"/>
</dbReference>
<protein>
    <recommendedName>
        <fullName evidence="7">Glycine zipper 2TM domain-containing protein</fullName>
    </recommendedName>
</protein>
<dbReference type="GO" id="GO:0009279">
    <property type="term" value="C:cell outer membrane"/>
    <property type="evidence" value="ECO:0007669"/>
    <property type="project" value="UniProtKB-SubCell"/>
</dbReference>
<comment type="caution">
    <text evidence="8">The sequence shown here is derived from an EMBL/GenBank/DDBJ whole genome shotgun (WGS) entry which is preliminary data.</text>
</comment>
<dbReference type="PROSITE" id="PS51257">
    <property type="entry name" value="PROKAR_LIPOPROTEIN"/>
    <property type="match status" value="1"/>
</dbReference>
<keyword evidence="3" id="KW-0472">Membrane</keyword>
<dbReference type="InterPro" id="IPR008816">
    <property type="entry name" value="Gly_zipper_2TM_dom"/>
</dbReference>
<name>A0A1Q8SSD1_9GAMM</name>
<evidence type="ECO:0000256" key="4">
    <source>
        <dbReference type="ARBA" id="ARBA00023139"/>
    </source>
</evidence>
<reference evidence="8 9" key="1">
    <citation type="submission" date="2016-12" db="EMBL/GenBank/DDBJ databases">
        <title>Draft genome sequences of strains Salinicola socius SMB35, Salinicola sp. MH3R3-1 and Chromohalobacter sp. SMB17 from the Verkhnekamsk potash mining region of Russia.</title>
        <authorList>
            <person name="Mavrodi D.V."/>
            <person name="Olsson B.E."/>
            <person name="Korsakova E.S."/>
            <person name="Pyankova A."/>
            <person name="Mavrodi O.V."/>
            <person name="Plotnikova E.G."/>
        </authorList>
    </citation>
    <scope>NUCLEOTIDE SEQUENCE [LARGE SCALE GENOMIC DNA]</scope>
    <source>
        <strain evidence="8 9">SMB35</strain>
    </source>
</reference>
<dbReference type="PANTHER" id="PTHR35603:SF1">
    <property type="entry name" value="OUTER MEMBRANE LIPOPROTEIN SLYB"/>
    <property type="match status" value="1"/>
</dbReference>
<feature type="chain" id="PRO_5012005538" description="Glycine zipper 2TM domain-containing protein" evidence="6">
    <location>
        <begin position="18"/>
        <end position="155"/>
    </location>
</feature>
<sequence length="155" mass="15637">MKRLIAPALVMSLLALAGCTNNSTYSGDVYRGDQAGTAQSVSYGTIQSVRPVQIQGGNGESVLGSLGGAVIGGLLGNQVGGGSGRTIATAAGALGGTVAGSKIQQATDRVDGYELEIRQDSGQNVVVVQKADRNWQVGQRVKLVASGSSVSVAPY</sequence>
<evidence type="ECO:0000256" key="3">
    <source>
        <dbReference type="ARBA" id="ARBA00023136"/>
    </source>
</evidence>
<keyword evidence="5" id="KW-0449">Lipoprotein</keyword>
<keyword evidence="9" id="KW-1185">Reference proteome</keyword>
<dbReference type="STRING" id="404433.BTW07_09325"/>
<organism evidence="8 9">
    <name type="scientific">Salinicola socius</name>
    <dbReference type="NCBI Taxonomy" id="404433"/>
    <lineage>
        <taxon>Bacteria</taxon>
        <taxon>Pseudomonadati</taxon>
        <taxon>Pseudomonadota</taxon>
        <taxon>Gammaproteobacteria</taxon>
        <taxon>Oceanospirillales</taxon>
        <taxon>Halomonadaceae</taxon>
        <taxon>Salinicola</taxon>
    </lineage>
</organism>
<evidence type="ECO:0000256" key="1">
    <source>
        <dbReference type="ARBA" id="ARBA00004459"/>
    </source>
</evidence>
<proteinExistence type="predicted"/>
<evidence type="ECO:0000256" key="2">
    <source>
        <dbReference type="ARBA" id="ARBA00022729"/>
    </source>
</evidence>
<evidence type="ECO:0000256" key="5">
    <source>
        <dbReference type="ARBA" id="ARBA00023288"/>
    </source>
</evidence>
<feature type="domain" description="Glycine zipper 2TM" evidence="7">
    <location>
        <begin position="63"/>
        <end position="104"/>
    </location>
</feature>
<keyword evidence="2 6" id="KW-0732">Signal</keyword>
<keyword evidence="4" id="KW-0564">Palmitate</keyword>
<dbReference type="Proteomes" id="UP000186878">
    <property type="component" value="Unassembled WGS sequence"/>
</dbReference>
<accession>A0A1Q8SSD1</accession>
<gene>
    <name evidence="8" type="ORF">BTW07_09325</name>
</gene>
<dbReference type="InterPro" id="IPR051407">
    <property type="entry name" value="Bact_OM_lipoprot/Surf_antigen"/>
</dbReference>
<evidence type="ECO:0000313" key="8">
    <source>
        <dbReference type="EMBL" id="OLO04349.1"/>
    </source>
</evidence>
<dbReference type="PANTHER" id="PTHR35603">
    <property type="match status" value="1"/>
</dbReference>
<comment type="subcellular location">
    <subcellularLocation>
        <location evidence="1">Cell outer membrane</location>
        <topology evidence="1">Lipid-anchor</topology>
    </subcellularLocation>
</comment>
<evidence type="ECO:0000259" key="7">
    <source>
        <dbReference type="Pfam" id="PF05433"/>
    </source>
</evidence>